<evidence type="ECO:0000259" key="10">
    <source>
        <dbReference type="PROSITE" id="PS50847"/>
    </source>
</evidence>
<keyword evidence="7" id="KW-0572">Peptidoglycan-anchor</keyword>
<dbReference type="CDD" id="cd15482">
    <property type="entry name" value="Sialidase_non-viral"/>
    <property type="match status" value="1"/>
</dbReference>
<evidence type="ECO:0000256" key="9">
    <source>
        <dbReference type="SAM" id="Phobius"/>
    </source>
</evidence>
<feature type="region of interest" description="Disordered" evidence="8">
    <location>
        <begin position="420"/>
        <end position="542"/>
    </location>
</feature>
<keyword evidence="9" id="KW-0812">Transmembrane</keyword>
<gene>
    <name evidence="11" type="ORF">INS88_07035</name>
</gene>
<evidence type="ECO:0000256" key="6">
    <source>
        <dbReference type="ARBA" id="ARBA00022729"/>
    </source>
</evidence>
<dbReference type="PANTHER" id="PTHR10628">
    <property type="entry name" value="SIALIDASE"/>
    <property type="match status" value="1"/>
</dbReference>
<dbReference type="RefSeq" id="WP_197550798.1">
    <property type="nucleotide sequence ID" value="NZ_CP063213.1"/>
</dbReference>
<keyword evidence="5" id="KW-0964">Secreted</keyword>
<name>A0A7M1QSP7_9ACTO</name>
<evidence type="ECO:0000256" key="8">
    <source>
        <dbReference type="SAM" id="MobiDB-lite"/>
    </source>
</evidence>
<keyword evidence="9" id="KW-0472">Membrane</keyword>
<evidence type="ECO:0000256" key="7">
    <source>
        <dbReference type="ARBA" id="ARBA00023088"/>
    </source>
</evidence>
<dbReference type="InterPro" id="IPR013783">
    <property type="entry name" value="Ig-like_fold"/>
</dbReference>
<dbReference type="GO" id="GO:0009313">
    <property type="term" value="P:oligosaccharide catabolic process"/>
    <property type="evidence" value="ECO:0007669"/>
    <property type="project" value="TreeGrafter"/>
</dbReference>
<evidence type="ECO:0000256" key="5">
    <source>
        <dbReference type="ARBA" id="ARBA00022525"/>
    </source>
</evidence>
<keyword evidence="6" id="KW-0732">Signal</keyword>
<proteinExistence type="inferred from homology"/>
<feature type="domain" description="Gram-positive cocci surface proteins LPxTG" evidence="10">
    <location>
        <begin position="648"/>
        <end position="685"/>
    </location>
</feature>
<dbReference type="GO" id="GO:0006689">
    <property type="term" value="P:ganglioside catabolic process"/>
    <property type="evidence" value="ECO:0007669"/>
    <property type="project" value="TreeGrafter"/>
</dbReference>
<sequence length="685" mass="73374">MDSPNENSIVQRRSTDGGNTWGPRTVIAKGKVAGKGERFGWSDPSYVVDHATGEIFNFHVGSLDAGLPERFNPSYKLDASGKVDTKHRQAMNFAVASSTDNGRTWTSRLITDDVLRSSGANISDIAGCFATSGAGIQKMHEPFKGRLLQQAACRFKTGGFQAITIYSDDHGETWKGGHFTDSRHRNFDENKVVELSDGSLMLNSRVSGNFGKGRRIVASSTDGGVNWTDIHIDDNLRDSTNNAQILRPFPSANKGTLRAKVLLFSNTEQGERVNGKVKMSYDDGKSWPVAKQIREGGTGYTTMAVQPDGSIGLLMEPAIWNQVGYVNFTLKEISKDLPFEVALKNVNDVVATDGMPIAPIKMDSTGNDPALADTYSAEGLPAGLTINAKTGQIEGTPAVGNKDVMSFDVKVTLTEAEDGTGIPRVSSQTFKIKLAPNPTPAPEPKPEPTSKPDPKPEPTSKPDPKPEPTSKPDPKPEPTSKPDPKPEPTSKPDPKPEPTSKPDPKPEPTSKPDPKPEPTSKPDPKPEPKVEFVSPSAPIFPGGSDPVTCKVKPFVEIVATKGVTYSVTVDGKDLEWVKDNPSKFEYEYGKTVVVKAKAVEGFELAKDATAEWSWTAPTREALKCDSTPAPKPQGPKGGALIIDQGSPTPQTGLVHTGATVAGLSILAAVLLIAGGAVAIIRRRQN</sequence>
<dbReference type="Gene3D" id="2.120.10.10">
    <property type="match status" value="1"/>
</dbReference>
<dbReference type="SUPFAM" id="SSF50939">
    <property type="entry name" value="Sialidases"/>
    <property type="match status" value="1"/>
</dbReference>
<comment type="similarity">
    <text evidence="2">Belongs to the glycosyl hydrolase 33 family.</text>
</comment>
<keyword evidence="4" id="KW-0134">Cell wall</keyword>
<dbReference type="InterPro" id="IPR015919">
    <property type="entry name" value="Cadherin-like_sf"/>
</dbReference>
<accession>A0A7M1QSP7</accession>
<keyword evidence="12" id="KW-1185">Reference proteome</keyword>
<evidence type="ECO:0000256" key="3">
    <source>
        <dbReference type="ARBA" id="ARBA00012733"/>
    </source>
</evidence>
<dbReference type="PROSITE" id="PS50847">
    <property type="entry name" value="GRAM_POS_ANCHORING"/>
    <property type="match status" value="1"/>
</dbReference>
<dbReference type="GO" id="GO:0005737">
    <property type="term" value="C:cytoplasm"/>
    <property type="evidence" value="ECO:0007669"/>
    <property type="project" value="TreeGrafter"/>
</dbReference>
<dbReference type="GO" id="GO:0004308">
    <property type="term" value="F:exo-alpha-sialidase activity"/>
    <property type="evidence" value="ECO:0007669"/>
    <property type="project" value="UniProtKB-EC"/>
</dbReference>
<protein>
    <recommendedName>
        <fullName evidence="3">exo-alpha-sialidase</fullName>
        <ecNumber evidence="3">3.2.1.18</ecNumber>
    </recommendedName>
</protein>
<dbReference type="Pfam" id="PF05345">
    <property type="entry name" value="He_PIG"/>
    <property type="match status" value="1"/>
</dbReference>
<comment type="catalytic activity">
    <reaction evidence="1">
        <text>Hydrolysis of alpha-(2-&gt;3)-, alpha-(2-&gt;6)-, alpha-(2-&gt;8)- glycosidic linkages of terminal sialic acid residues in oligosaccharides, glycoproteins, glycolipids, colominic acid and synthetic substrates.</text>
        <dbReference type="EC" id="3.2.1.18"/>
    </reaction>
</comment>
<dbReference type="EMBL" id="CP063213">
    <property type="protein sequence ID" value="QOR45039.1"/>
    <property type="molecule type" value="Genomic_DNA"/>
</dbReference>
<feature type="region of interest" description="Disordered" evidence="8">
    <location>
        <begin position="1"/>
        <end position="25"/>
    </location>
</feature>
<dbReference type="GO" id="GO:0005509">
    <property type="term" value="F:calcium ion binding"/>
    <property type="evidence" value="ECO:0007669"/>
    <property type="project" value="InterPro"/>
</dbReference>
<evidence type="ECO:0000313" key="12">
    <source>
        <dbReference type="Proteomes" id="UP000595053"/>
    </source>
</evidence>
<dbReference type="InterPro" id="IPR011040">
    <property type="entry name" value="Sialidase"/>
</dbReference>
<dbReference type="GO" id="GO:0016020">
    <property type="term" value="C:membrane"/>
    <property type="evidence" value="ECO:0007669"/>
    <property type="project" value="InterPro"/>
</dbReference>
<evidence type="ECO:0000256" key="2">
    <source>
        <dbReference type="ARBA" id="ARBA00009348"/>
    </source>
</evidence>
<dbReference type="Gene3D" id="2.60.40.10">
    <property type="entry name" value="Immunoglobulins"/>
    <property type="match status" value="1"/>
</dbReference>
<dbReference type="SUPFAM" id="SSF49313">
    <property type="entry name" value="Cadherin-like"/>
    <property type="match status" value="1"/>
</dbReference>
<feature type="compositionally biased region" description="Polar residues" evidence="8">
    <location>
        <begin position="1"/>
        <end position="18"/>
    </location>
</feature>
<feature type="transmembrane region" description="Helical" evidence="9">
    <location>
        <begin position="660"/>
        <end position="680"/>
    </location>
</feature>
<reference evidence="11 12" key="1">
    <citation type="submission" date="2020-10" db="EMBL/GenBank/DDBJ databases">
        <title>Trueperella pecoris sp. nov. isolated from bovine and porcine specimens.</title>
        <authorList>
            <person name="Schoenecker L."/>
            <person name="Schnydrig P."/>
            <person name="Brodard I."/>
            <person name="Thomann A."/>
            <person name="Hemphill A."/>
            <person name="Rodriguez-Campos S."/>
            <person name="Perreten V."/>
            <person name="Jores J."/>
            <person name="Kittl S."/>
        </authorList>
    </citation>
    <scope>NUCLEOTIDE SEQUENCE [LARGE SCALE GENOMIC DNA]</scope>
    <source>
        <strain evidence="11 12">15A0121</strain>
    </source>
</reference>
<evidence type="ECO:0000256" key="4">
    <source>
        <dbReference type="ARBA" id="ARBA00022512"/>
    </source>
</evidence>
<dbReference type="Proteomes" id="UP000595053">
    <property type="component" value="Chromosome"/>
</dbReference>
<evidence type="ECO:0000313" key="11">
    <source>
        <dbReference type="EMBL" id="QOR45039.1"/>
    </source>
</evidence>
<dbReference type="InterPro" id="IPR036278">
    <property type="entry name" value="Sialidase_sf"/>
</dbReference>
<dbReference type="Pfam" id="PF13088">
    <property type="entry name" value="BNR_2"/>
    <property type="match status" value="1"/>
</dbReference>
<dbReference type="InterPro" id="IPR019931">
    <property type="entry name" value="LPXTG_anchor"/>
</dbReference>
<evidence type="ECO:0000256" key="1">
    <source>
        <dbReference type="ARBA" id="ARBA00000427"/>
    </source>
</evidence>
<dbReference type="EC" id="3.2.1.18" evidence="3"/>
<dbReference type="PANTHER" id="PTHR10628:SF30">
    <property type="entry name" value="EXO-ALPHA-SIALIDASE"/>
    <property type="match status" value="1"/>
</dbReference>
<feature type="compositionally biased region" description="Basic and acidic residues" evidence="8">
    <location>
        <begin position="444"/>
        <end position="530"/>
    </location>
</feature>
<keyword evidence="9" id="KW-1133">Transmembrane helix</keyword>
<organism evidence="11 12">
    <name type="scientific">Trueperella pecoris</name>
    <dbReference type="NCBI Taxonomy" id="2733571"/>
    <lineage>
        <taxon>Bacteria</taxon>
        <taxon>Bacillati</taxon>
        <taxon>Actinomycetota</taxon>
        <taxon>Actinomycetes</taxon>
        <taxon>Actinomycetales</taxon>
        <taxon>Actinomycetaceae</taxon>
        <taxon>Trueperella</taxon>
    </lineage>
</organism>
<dbReference type="AlphaFoldDB" id="A0A7M1QSP7"/>
<dbReference type="InterPro" id="IPR026856">
    <property type="entry name" value="Sialidase_fam"/>
</dbReference>